<dbReference type="Proteomes" id="UP000050384">
    <property type="component" value="Unassembled WGS sequence"/>
</dbReference>
<gene>
    <name evidence="1" type="ORF">ALO94_01159</name>
</gene>
<dbReference type="SUPFAM" id="SSF53041">
    <property type="entry name" value="Resolvase-like"/>
    <property type="match status" value="1"/>
</dbReference>
<dbReference type="AlphaFoldDB" id="A0A0Q0A980"/>
<dbReference type="InterPro" id="IPR006119">
    <property type="entry name" value="Resolv_N"/>
</dbReference>
<dbReference type="PATRIC" id="fig|264459.3.peg.2106"/>
<evidence type="ECO:0000313" key="2">
    <source>
        <dbReference type="Proteomes" id="UP000050384"/>
    </source>
</evidence>
<dbReference type="EMBL" id="LJRI01001132">
    <property type="protein sequence ID" value="KPY73087.1"/>
    <property type="molecule type" value="Genomic_DNA"/>
</dbReference>
<protein>
    <submittedName>
        <fullName evidence="1">Uncharacterized protein</fullName>
    </submittedName>
</protein>
<dbReference type="FunFam" id="3.40.50.1390:FF:000010">
    <property type="entry name" value="Recombinase resolvase family"/>
    <property type="match status" value="1"/>
</dbReference>
<dbReference type="PROSITE" id="PS00397">
    <property type="entry name" value="RECOMBINASES_1"/>
    <property type="match status" value="1"/>
</dbReference>
<organism evidence="1 2">
    <name type="scientific">Pseudomonas syringae pv. spinaceae</name>
    <dbReference type="NCBI Taxonomy" id="264459"/>
    <lineage>
        <taxon>Bacteria</taxon>
        <taxon>Pseudomonadati</taxon>
        <taxon>Pseudomonadota</taxon>
        <taxon>Gammaproteobacteria</taxon>
        <taxon>Pseudomonadales</taxon>
        <taxon>Pseudomonadaceae</taxon>
        <taxon>Pseudomonas</taxon>
        <taxon>Pseudomonas syringae</taxon>
    </lineage>
</organism>
<dbReference type="PANTHER" id="PTHR30461:SF25">
    <property type="entry name" value="RESOLVASE-RELATED"/>
    <property type="match status" value="1"/>
</dbReference>
<sequence length="204" mass="22821">MYIRGYLRASTTEQDATRAKDQLKAFAAESGQRVASWYIENESGSTLQRPELFRLLGDCEAGDILLIEQVDRLSRLNEADWQKLRAELKAKGVLVVALDLPTSHQSMQPSRKGDDFTGRMLTAINDMLLDMLAAVARKDYEDRRRRQKDGIEKAQANGVYTGRKTDEALHDRIKACLDSGMSLRKTAKTVGCATSTVQRVAKPD</sequence>
<dbReference type="Gene3D" id="3.40.50.1390">
    <property type="entry name" value="Resolvase, N-terminal catalytic domain"/>
    <property type="match status" value="1"/>
</dbReference>
<dbReference type="InterPro" id="IPR036162">
    <property type="entry name" value="Resolvase-like_N_sf"/>
</dbReference>
<accession>A0A0Q0A980</accession>
<dbReference type="InterPro" id="IPR006118">
    <property type="entry name" value="Recombinase_CS"/>
</dbReference>
<dbReference type="GO" id="GO:0003677">
    <property type="term" value="F:DNA binding"/>
    <property type="evidence" value="ECO:0007669"/>
    <property type="project" value="InterPro"/>
</dbReference>
<proteinExistence type="predicted"/>
<dbReference type="PROSITE" id="PS00398">
    <property type="entry name" value="RECOMBINASES_2"/>
    <property type="match status" value="1"/>
</dbReference>
<dbReference type="PROSITE" id="PS51736">
    <property type="entry name" value="RECOMBINASES_3"/>
    <property type="match status" value="1"/>
</dbReference>
<dbReference type="PANTHER" id="PTHR30461">
    <property type="entry name" value="DNA-INVERTASE FROM LAMBDOID PROPHAGE"/>
    <property type="match status" value="1"/>
</dbReference>
<dbReference type="GO" id="GO:0000150">
    <property type="term" value="F:DNA strand exchange activity"/>
    <property type="evidence" value="ECO:0007669"/>
    <property type="project" value="InterPro"/>
</dbReference>
<dbReference type="InterPro" id="IPR050639">
    <property type="entry name" value="SSR_resolvase"/>
</dbReference>
<name>A0A0Q0A980_PSESX</name>
<dbReference type="Pfam" id="PF00239">
    <property type="entry name" value="Resolvase"/>
    <property type="match status" value="1"/>
</dbReference>
<evidence type="ECO:0000313" key="1">
    <source>
        <dbReference type="EMBL" id="KPY73087.1"/>
    </source>
</evidence>
<dbReference type="CDD" id="cd03767">
    <property type="entry name" value="SR_Res_par"/>
    <property type="match status" value="1"/>
</dbReference>
<dbReference type="RefSeq" id="WP_057427929.1">
    <property type="nucleotide sequence ID" value="NZ_LJRI01001132.1"/>
</dbReference>
<dbReference type="SMART" id="SM00857">
    <property type="entry name" value="Resolvase"/>
    <property type="match status" value="1"/>
</dbReference>
<comment type="caution">
    <text evidence="1">The sequence shown here is derived from an EMBL/GenBank/DDBJ whole genome shotgun (WGS) entry which is preliminary data.</text>
</comment>
<reference evidence="1 2" key="1">
    <citation type="submission" date="2015-09" db="EMBL/GenBank/DDBJ databases">
        <title>Genome announcement of multiple Pseudomonas syringae strains.</title>
        <authorList>
            <person name="Thakur S."/>
            <person name="Wang P.W."/>
            <person name="Gong Y."/>
            <person name="Weir B.S."/>
            <person name="Guttman D.S."/>
        </authorList>
    </citation>
    <scope>NUCLEOTIDE SEQUENCE [LARGE SCALE GENOMIC DNA]</scope>
    <source>
        <strain evidence="1 2">ICMP16929</strain>
    </source>
</reference>